<dbReference type="InterPro" id="IPR035923">
    <property type="entry name" value="TT1751-like_sf"/>
</dbReference>
<dbReference type="CDD" id="cd14797">
    <property type="entry name" value="DUF302"/>
    <property type="match status" value="1"/>
</dbReference>
<dbReference type="InterPro" id="IPR005180">
    <property type="entry name" value="DUF302"/>
</dbReference>
<feature type="domain" description="DUF302" evidence="1">
    <location>
        <begin position="70"/>
        <end position="114"/>
    </location>
</feature>
<dbReference type="Gene3D" id="3.30.310.70">
    <property type="entry name" value="TT1751-like domain"/>
    <property type="match status" value="1"/>
</dbReference>
<proteinExistence type="predicted"/>
<sequence length="145" mass="16142">MSRLLRGITLLPLLTLLMITTLLAADGDLVKIEAKASANEIVESLKKQLAEQRFKVFSVYDHGDANSVKKVIAFGKSNQNARIMWHDPAAGLELPLKIAVFQDDVGTRVIYRKPSSLRSTYSLEDCRLLDDLDQVFAQLAQQAVQ</sequence>
<gene>
    <name evidence="2" type="ORF">JAZ04_18625</name>
</gene>
<evidence type="ECO:0000313" key="2">
    <source>
        <dbReference type="EMBL" id="MCG7940856.1"/>
    </source>
</evidence>
<dbReference type="Proteomes" id="UP000886687">
    <property type="component" value="Unassembled WGS sequence"/>
</dbReference>
<dbReference type="EMBL" id="JAEPDI010000015">
    <property type="protein sequence ID" value="MCG7940856.1"/>
    <property type="molecule type" value="Genomic_DNA"/>
</dbReference>
<protein>
    <submittedName>
        <fullName evidence="2">DUF302 domain-containing protein</fullName>
    </submittedName>
</protein>
<accession>A0A9E4K8J6</accession>
<dbReference type="Pfam" id="PF03625">
    <property type="entry name" value="DUF302"/>
    <property type="match status" value="1"/>
</dbReference>
<evidence type="ECO:0000259" key="1">
    <source>
        <dbReference type="Pfam" id="PF03625"/>
    </source>
</evidence>
<comment type="caution">
    <text evidence="2">The sequence shown here is derived from an EMBL/GenBank/DDBJ whole genome shotgun (WGS) entry which is preliminary data.</text>
</comment>
<organism evidence="2 3">
    <name type="scientific">Candidatus Thiodiazotropha lotti</name>
    <dbReference type="NCBI Taxonomy" id="2792787"/>
    <lineage>
        <taxon>Bacteria</taxon>
        <taxon>Pseudomonadati</taxon>
        <taxon>Pseudomonadota</taxon>
        <taxon>Gammaproteobacteria</taxon>
        <taxon>Chromatiales</taxon>
        <taxon>Sedimenticolaceae</taxon>
        <taxon>Candidatus Thiodiazotropha</taxon>
    </lineage>
</organism>
<evidence type="ECO:0000313" key="3">
    <source>
        <dbReference type="Proteomes" id="UP000886687"/>
    </source>
</evidence>
<dbReference type="SUPFAM" id="SSF103247">
    <property type="entry name" value="TT1751-like"/>
    <property type="match status" value="1"/>
</dbReference>
<dbReference type="AlphaFoldDB" id="A0A9E4K8J6"/>
<reference evidence="2" key="1">
    <citation type="journal article" date="2021" name="Proc. Natl. Acad. Sci. U.S.A.">
        <title>Global biogeography of chemosynthetic symbionts reveals both localized and globally distributed symbiont groups. .</title>
        <authorList>
            <person name="Osvatic J.T."/>
            <person name="Wilkins L.G.E."/>
            <person name="Leibrecht L."/>
            <person name="Leray M."/>
            <person name="Zauner S."/>
            <person name="Polzin J."/>
            <person name="Camacho Y."/>
            <person name="Gros O."/>
            <person name="van Gils J.A."/>
            <person name="Eisen J.A."/>
            <person name="Petersen J.M."/>
            <person name="Yuen B."/>
        </authorList>
    </citation>
    <scope>NUCLEOTIDE SEQUENCE</scope>
    <source>
        <strain evidence="2">MAGL173</strain>
    </source>
</reference>
<name>A0A9E4K8J6_9GAMM</name>